<dbReference type="GO" id="GO:0000460">
    <property type="term" value="P:maturation of 5.8S rRNA"/>
    <property type="evidence" value="ECO:0007669"/>
    <property type="project" value="TreeGrafter"/>
</dbReference>
<dbReference type="Proteomes" id="UP000664521">
    <property type="component" value="Unassembled WGS sequence"/>
</dbReference>
<organism evidence="3 4">
    <name type="scientific">Heterodermia speciosa</name>
    <dbReference type="NCBI Taxonomy" id="116794"/>
    <lineage>
        <taxon>Eukaryota</taxon>
        <taxon>Fungi</taxon>
        <taxon>Dikarya</taxon>
        <taxon>Ascomycota</taxon>
        <taxon>Pezizomycotina</taxon>
        <taxon>Lecanoromycetes</taxon>
        <taxon>OSLEUM clade</taxon>
        <taxon>Lecanoromycetidae</taxon>
        <taxon>Caliciales</taxon>
        <taxon>Physciaceae</taxon>
        <taxon>Heterodermia</taxon>
    </lineage>
</organism>
<dbReference type="PANTHER" id="PTHR13245:SF14">
    <property type="entry name" value="RRP15-LIKE PROTEIN"/>
    <property type="match status" value="1"/>
</dbReference>
<feature type="compositionally biased region" description="Basic and acidic residues" evidence="2">
    <location>
        <begin position="223"/>
        <end position="245"/>
    </location>
</feature>
<dbReference type="AlphaFoldDB" id="A0A8H3J2N8"/>
<comment type="similarity">
    <text evidence="1">Belongs to the RRP15 family.</text>
</comment>
<evidence type="ECO:0008006" key="5">
    <source>
        <dbReference type="Google" id="ProtNLM"/>
    </source>
</evidence>
<name>A0A8H3J2N8_9LECA</name>
<evidence type="ECO:0000313" key="4">
    <source>
        <dbReference type="Proteomes" id="UP000664521"/>
    </source>
</evidence>
<gene>
    <name evidence="3" type="ORF">HETSPECPRED_001830</name>
</gene>
<feature type="compositionally biased region" description="Basic residues" evidence="2">
    <location>
        <begin position="22"/>
        <end position="31"/>
    </location>
</feature>
<accession>A0A8H3J2N8</accession>
<feature type="region of interest" description="Disordered" evidence="2">
    <location>
        <begin position="1"/>
        <end position="206"/>
    </location>
</feature>
<feature type="region of interest" description="Disordered" evidence="2">
    <location>
        <begin position="221"/>
        <end position="274"/>
    </location>
</feature>
<protein>
    <recommendedName>
        <fullName evidence="5">RRP15-like protein</fullName>
    </recommendedName>
</protein>
<dbReference type="EMBL" id="CAJPDS010000134">
    <property type="protein sequence ID" value="CAF9939610.1"/>
    <property type="molecule type" value="Genomic_DNA"/>
</dbReference>
<dbReference type="OrthoDB" id="20949at2759"/>
<dbReference type="PANTHER" id="PTHR13245">
    <property type="entry name" value="RRP15-LIKE PROTEIN"/>
    <property type="match status" value="1"/>
</dbReference>
<feature type="compositionally biased region" description="Basic residues" evidence="2">
    <location>
        <begin position="1"/>
        <end position="11"/>
    </location>
</feature>
<evidence type="ECO:0000256" key="1">
    <source>
        <dbReference type="ARBA" id="ARBA00007462"/>
    </source>
</evidence>
<dbReference type="InterPro" id="IPR012459">
    <property type="entry name" value="Rrp15"/>
</dbReference>
<dbReference type="Pfam" id="PF07890">
    <property type="entry name" value="Rrp15p"/>
    <property type="match status" value="1"/>
</dbReference>
<dbReference type="GO" id="GO:0030687">
    <property type="term" value="C:preribosome, large subunit precursor"/>
    <property type="evidence" value="ECO:0007669"/>
    <property type="project" value="TreeGrafter"/>
</dbReference>
<evidence type="ECO:0000313" key="3">
    <source>
        <dbReference type="EMBL" id="CAF9939610.1"/>
    </source>
</evidence>
<proteinExistence type="inferred from homology"/>
<sequence length="274" mass="29621">MAHMILSKKRKLGDVPGSKGIRSSKKIRKQTYHSSPSPSSSSAGEDFGTVPLIESDIDDSPHVSHKRSSSDPNIQSESGNSSGVDKRPSNNDSPQQKMRKANDPAAFSNSIAKILGSKLSTSKRADPVLARSATAREANESLSNSRLEAKVRQKLREDRTKDLERGRVRDVLLEKHGSVPNDGGDTGEGPSVGKMQEQEKRLRRTAQRGVVKLFNAVRAAQVKGEEAARHAKSSGRDRKQERVGEMSKQGFLDLVAGGGAGRTSQAMAADIEEK</sequence>
<dbReference type="GO" id="GO:0000470">
    <property type="term" value="P:maturation of LSU-rRNA"/>
    <property type="evidence" value="ECO:0007669"/>
    <property type="project" value="TreeGrafter"/>
</dbReference>
<keyword evidence="4" id="KW-1185">Reference proteome</keyword>
<reference evidence="3" key="1">
    <citation type="submission" date="2021-03" db="EMBL/GenBank/DDBJ databases">
        <authorList>
            <person name="Tagirdzhanova G."/>
        </authorList>
    </citation>
    <scope>NUCLEOTIDE SEQUENCE</scope>
</reference>
<feature type="compositionally biased region" description="Basic and acidic residues" evidence="2">
    <location>
        <begin position="147"/>
        <end position="177"/>
    </location>
</feature>
<evidence type="ECO:0000256" key="2">
    <source>
        <dbReference type="SAM" id="MobiDB-lite"/>
    </source>
</evidence>
<feature type="compositionally biased region" description="Polar residues" evidence="2">
    <location>
        <begin position="70"/>
        <end position="83"/>
    </location>
</feature>
<comment type="caution">
    <text evidence="3">The sequence shown here is derived from an EMBL/GenBank/DDBJ whole genome shotgun (WGS) entry which is preliminary data.</text>
</comment>